<name>A0A811N3L4_9POAL</name>
<sequence length="373" mass="40917">MKPLTLSDFQAQKQKRHQAIWHELRRVAGSGVLEVPEKVATLSKQVDNFESLIKDRTFPPWRLRFSLALVAVSGNDYARPANMSSADDTLALIETVTTGIAKEVQRLQDLGMNRILVNNVHPLGCTPFRTRPNNYTHCDDVANAVAAAHNKLLAEKLGNYRGNVMLLDLNTAFSRVVQPNPNATGSDDETLAKTFKNKLRPSCESFDPITAGRRTRMAVLSTASPTTSARTCSATSTGMIYVFNSLLPSPSIYGESIVVVCGSGGAGGAERLMGGTSSTAKRRTGSAMRANKENTSSKKNRNLPKHMGKRVGGTITAQVSGRRYIRVGMRGKGDIRLISPDNTWQRQIRFSLMTCRRPSQHWNRAVVSLAFVK</sequence>
<dbReference type="InterPro" id="IPR036514">
    <property type="entry name" value="SGNH_hydro_sf"/>
</dbReference>
<keyword evidence="2" id="KW-0378">Hydrolase</keyword>
<comment type="caution">
    <text evidence="5">The sequence shown here is derived from an EMBL/GenBank/DDBJ whole genome shotgun (WGS) entry which is preliminary data.</text>
</comment>
<evidence type="ECO:0000256" key="3">
    <source>
        <dbReference type="ARBA" id="ARBA00023098"/>
    </source>
</evidence>
<evidence type="ECO:0000313" key="5">
    <source>
        <dbReference type="EMBL" id="CAD6217447.1"/>
    </source>
</evidence>
<comment type="similarity">
    <text evidence="1">Belongs to the 'GDSL' lipolytic enzyme family.</text>
</comment>
<dbReference type="PANTHER" id="PTHR46020:SF4">
    <property type="entry name" value="OS04G0650200 PROTEIN"/>
    <property type="match status" value="1"/>
</dbReference>
<gene>
    <name evidence="5" type="ORF">NCGR_LOCUS11433</name>
</gene>
<dbReference type="PANTHER" id="PTHR46020">
    <property type="entry name" value="OSJNBB0059K02.9 PROTEIN"/>
    <property type="match status" value="1"/>
</dbReference>
<dbReference type="GO" id="GO:0016788">
    <property type="term" value="F:hydrolase activity, acting on ester bonds"/>
    <property type="evidence" value="ECO:0007669"/>
    <property type="project" value="InterPro"/>
</dbReference>
<evidence type="ECO:0000313" key="6">
    <source>
        <dbReference type="Proteomes" id="UP000604825"/>
    </source>
</evidence>
<dbReference type="GO" id="GO:0006629">
    <property type="term" value="P:lipid metabolic process"/>
    <property type="evidence" value="ECO:0007669"/>
    <property type="project" value="UniProtKB-KW"/>
</dbReference>
<organism evidence="5 6">
    <name type="scientific">Miscanthus lutarioriparius</name>
    <dbReference type="NCBI Taxonomy" id="422564"/>
    <lineage>
        <taxon>Eukaryota</taxon>
        <taxon>Viridiplantae</taxon>
        <taxon>Streptophyta</taxon>
        <taxon>Embryophyta</taxon>
        <taxon>Tracheophyta</taxon>
        <taxon>Spermatophyta</taxon>
        <taxon>Magnoliopsida</taxon>
        <taxon>Liliopsida</taxon>
        <taxon>Poales</taxon>
        <taxon>Poaceae</taxon>
        <taxon>PACMAD clade</taxon>
        <taxon>Panicoideae</taxon>
        <taxon>Andropogonodae</taxon>
        <taxon>Andropogoneae</taxon>
        <taxon>Saccharinae</taxon>
        <taxon>Miscanthus</taxon>
    </lineage>
</organism>
<evidence type="ECO:0000256" key="2">
    <source>
        <dbReference type="ARBA" id="ARBA00022801"/>
    </source>
</evidence>
<feature type="compositionally biased region" description="Basic residues" evidence="4">
    <location>
        <begin position="298"/>
        <end position="308"/>
    </location>
</feature>
<dbReference type="Pfam" id="PF00657">
    <property type="entry name" value="Lipase_GDSL"/>
    <property type="match status" value="1"/>
</dbReference>
<dbReference type="OrthoDB" id="583516at2759"/>
<keyword evidence="6" id="KW-1185">Reference proteome</keyword>
<accession>A0A811N3L4</accession>
<reference evidence="5" key="1">
    <citation type="submission" date="2020-10" db="EMBL/GenBank/DDBJ databases">
        <authorList>
            <person name="Han B."/>
            <person name="Lu T."/>
            <person name="Zhao Q."/>
            <person name="Huang X."/>
            <person name="Zhao Y."/>
        </authorList>
    </citation>
    <scope>NUCLEOTIDE SEQUENCE</scope>
</reference>
<protein>
    <submittedName>
        <fullName evidence="5">Uncharacterized protein</fullName>
    </submittedName>
</protein>
<dbReference type="InterPro" id="IPR001087">
    <property type="entry name" value="GDSL"/>
</dbReference>
<evidence type="ECO:0000256" key="4">
    <source>
        <dbReference type="SAM" id="MobiDB-lite"/>
    </source>
</evidence>
<proteinExistence type="inferred from homology"/>
<dbReference type="Gene3D" id="3.40.50.1110">
    <property type="entry name" value="SGNH hydrolase"/>
    <property type="match status" value="1"/>
</dbReference>
<dbReference type="EMBL" id="CAJGYO010000003">
    <property type="protein sequence ID" value="CAD6217447.1"/>
    <property type="molecule type" value="Genomic_DNA"/>
</dbReference>
<evidence type="ECO:0000256" key="1">
    <source>
        <dbReference type="ARBA" id="ARBA00008668"/>
    </source>
</evidence>
<keyword evidence="3" id="KW-0443">Lipid metabolism</keyword>
<dbReference type="AlphaFoldDB" id="A0A811N3L4"/>
<feature type="region of interest" description="Disordered" evidence="4">
    <location>
        <begin position="272"/>
        <end position="308"/>
    </location>
</feature>
<dbReference type="Proteomes" id="UP000604825">
    <property type="component" value="Unassembled WGS sequence"/>
</dbReference>